<comment type="subunit">
    <text evidence="2 4">Homodimer.</text>
</comment>
<dbReference type="GO" id="GO:0048046">
    <property type="term" value="C:apoplast"/>
    <property type="evidence" value="ECO:0007669"/>
    <property type="project" value="UniProtKB-SubCell"/>
</dbReference>
<protein>
    <recommendedName>
        <fullName evidence="4">Dirigent protein</fullName>
    </recommendedName>
</protein>
<organism evidence="5 6">
    <name type="scientific">Dioscorea zingiberensis</name>
    <dbReference type="NCBI Taxonomy" id="325984"/>
    <lineage>
        <taxon>Eukaryota</taxon>
        <taxon>Viridiplantae</taxon>
        <taxon>Streptophyta</taxon>
        <taxon>Embryophyta</taxon>
        <taxon>Tracheophyta</taxon>
        <taxon>Spermatophyta</taxon>
        <taxon>Magnoliopsida</taxon>
        <taxon>Liliopsida</taxon>
        <taxon>Dioscoreales</taxon>
        <taxon>Dioscoreaceae</taxon>
        <taxon>Dioscorea</taxon>
    </lineage>
</organism>
<evidence type="ECO:0000256" key="1">
    <source>
        <dbReference type="ARBA" id="ARBA00010746"/>
    </source>
</evidence>
<dbReference type="GO" id="GO:0009699">
    <property type="term" value="P:phenylpropanoid biosynthetic process"/>
    <property type="evidence" value="ECO:0007669"/>
    <property type="project" value="UniProtKB-ARBA"/>
</dbReference>
<reference evidence="5" key="1">
    <citation type="submission" date="2021-03" db="EMBL/GenBank/DDBJ databases">
        <authorList>
            <person name="Li Z."/>
            <person name="Yang C."/>
        </authorList>
    </citation>
    <scope>NUCLEOTIDE SEQUENCE</scope>
    <source>
        <strain evidence="5">Dzin_1.0</strain>
        <tissue evidence="5">Leaf</tissue>
    </source>
</reference>
<name>A0A9D5CFM2_9LILI</name>
<dbReference type="InterPro" id="IPR044859">
    <property type="entry name" value="Allene_oxi_cyc_Dirigent"/>
</dbReference>
<comment type="caution">
    <text evidence="5">The sequence shown here is derived from an EMBL/GenBank/DDBJ whole genome shotgun (WGS) entry which is preliminary data.</text>
</comment>
<reference evidence="5" key="2">
    <citation type="journal article" date="2022" name="Hortic Res">
        <title>The genome of Dioscorea zingiberensis sheds light on the biosynthesis, origin and evolution of the medicinally important diosgenin saponins.</title>
        <authorList>
            <person name="Li Y."/>
            <person name="Tan C."/>
            <person name="Li Z."/>
            <person name="Guo J."/>
            <person name="Li S."/>
            <person name="Chen X."/>
            <person name="Wang C."/>
            <person name="Dai X."/>
            <person name="Yang H."/>
            <person name="Song W."/>
            <person name="Hou L."/>
            <person name="Xu J."/>
            <person name="Tong Z."/>
            <person name="Xu A."/>
            <person name="Yuan X."/>
            <person name="Wang W."/>
            <person name="Yang Q."/>
            <person name="Chen L."/>
            <person name="Sun Z."/>
            <person name="Wang K."/>
            <person name="Pan B."/>
            <person name="Chen J."/>
            <person name="Bao Y."/>
            <person name="Liu F."/>
            <person name="Qi X."/>
            <person name="Gang D.R."/>
            <person name="Wen J."/>
            <person name="Li J."/>
        </authorList>
    </citation>
    <scope>NUCLEOTIDE SEQUENCE</scope>
    <source>
        <strain evidence="5">Dzin_1.0</strain>
    </source>
</reference>
<keyword evidence="4" id="KW-0732">Signal</keyword>
<keyword evidence="4" id="KW-0052">Apoplast</keyword>
<dbReference type="PANTHER" id="PTHR21495">
    <property type="entry name" value="NUCLEOPORIN-RELATED"/>
    <property type="match status" value="1"/>
</dbReference>
<dbReference type="AlphaFoldDB" id="A0A9D5CFM2"/>
<dbReference type="Pfam" id="PF03018">
    <property type="entry name" value="Dirigent"/>
    <property type="match status" value="1"/>
</dbReference>
<evidence type="ECO:0000256" key="4">
    <source>
        <dbReference type="RuleBase" id="RU363099"/>
    </source>
</evidence>
<comment type="function">
    <text evidence="4">Dirigent proteins impart stereoselectivity on the phenoxy radical-coupling reaction, yielding optically active lignans from two molecules of coniferyl alcohol in the biosynthesis of lignans, flavonolignans, and alkaloids and thus plays a central role in plant secondary metabolism.</text>
</comment>
<dbReference type="Gene3D" id="2.40.480.10">
    <property type="entry name" value="Allene oxide cyclase-like"/>
    <property type="match status" value="1"/>
</dbReference>
<gene>
    <name evidence="5" type="ORF">J5N97_020013</name>
</gene>
<evidence type="ECO:0000313" key="5">
    <source>
        <dbReference type="EMBL" id="KAJ0972054.1"/>
    </source>
</evidence>
<dbReference type="InterPro" id="IPR004265">
    <property type="entry name" value="Dirigent"/>
</dbReference>
<comment type="subcellular location">
    <subcellularLocation>
        <location evidence="4">Secreted</location>
        <location evidence="4">Extracellular space</location>
        <location evidence="4">Apoplast</location>
    </subcellularLocation>
</comment>
<evidence type="ECO:0000313" key="6">
    <source>
        <dbReference type="Proteomes" id="UP001085076"/>
    </source>
</evidence>
<evidence type="ECO:0000256" key="3">
    <source>
        <dbReference type="ARBA" id="ARBA00022525"/>
    </source>
</evidence>
<dbReference type="EMBL" id="JAGGNH010000005">
    <property type="protein sequence ID" value="KAJ0972054.1"/>
    <property type="molecule type" value="Genomic_DNA"/>
</dbReference>
<comment type="similarity">
    <text evidence="1 4">Belongs to the plant dirigent protein family.</text>
</comment>
<dbReference type="Proteomes" id="UP001085076">
    <property type="component" value="Miscellaneous, Linkage group lg05"/>
</dbReference>
<keyword evidence="6" id="KW-1185">Reference proteome</keyword>
<feature type="chain" id="PRO_5039752767" description="Dirigent protein" evidence="4">
    <location>
        <begin position="22"/>
        <end position="192"/>
    </location>
</feature>
<feature type="signal peptide" evidence="4">
    <location>
        <begin position="1"/>
        <end position="21"/>
    </location>
</feature>
<sequence>MAKPLLLLLTITITITLTTTAIDKTSAAKTSPSPKKLMMNSMHKKLSHFRVYWHDVVSGPHPSSSVVAQSAATNTSRSAFGLVRVIDNALTRGPAITSELVGRAQGFYASASLDYVGLLMAMNFAFTGGKYNGSTLTILGRNEVFTEVREMPIIGGSGLFRWAQGYAQARTNMVNLTTGDAIVQYDLHVMHY</sequence>
<accession>A0A9D5CFM2</accession>
<dbReference type="OrthoDB" id="1864232at2759"/>
<evidence type="ECO:0000256" key="2">
    <source>
        <dbReference type="ARBA" id="ARBA00011738"/>
    </source>
</evidence>
<keyword evidence="3 4" id="KW-0964">Secreted</keyword>
<proteinExistence type="inferred from homology"/>